<dbReference type="InterPro" id="IPR029787">
    <property type="entry name" value="Nucleotide_cyclase"/>
</dbReference>
<keyword evidence="1" id="KW-0472">Membrane</keyword>
<reference evidence="3" key="1">
    <citation type="submission" date="2022-09" db="EMBL/GenBank/DDBJ databases">
        <authorList>
            <person name="Yuan C."/>
            <person name="Ke Z."/>
        </authorList>
    </citation>
    <scope>NUCLEOTIDE SEQUENCE</scope>
    <source>
        <strain evidence="3">LB-8</strain>
    </source>
</reference>
<reference evidence="3" key="2">
    <citation type="submission" date="2023-04" db="EMBL/GenBank/DDBJ databases">
        <title>Paracnuella aquatica gen. nov., sp. nov., a member of the family Chitinophagaceae isolated from a hot spring.</title>
        <authorList>
            <person name="Wang C."/>
        </authorList>
    </citation>
    <scope>NUCLEOTIDE SEQUENCE</scope>
    <source>
        <strain evidence="3">LB-8</strain>
    </source>
</reference>
<comment type="caution">
    <text evidence="3">The sequence shown here is derived from an EMBL/GenBank/DDBJ whole genome shotgun (WGS) entry which is preliminary data.</text>
</comment>
<organism evidence="3 4">
    <name type="scientific">Paraflavisolibacter caeni</name>
    <dbReference type="NCBI Taxonomy" id="2982496"/>
    <lineage>
        <taxon>Bacteria</taxon>
        <taxon>Pseudomonadati</taxon>
        <taxon>Bacteroidota</taxon>
        <taxon>Chitinophagia</taxon>
        <taxon>Chitinophagales</taxon>
        <taxon>Chitinophagaceae</taxon>
        <taxon>Paraflavisolibacter</taxon>
    </lineage>
</organism>
<feature type="domain" description="Guanylate cyclase" evidence="2">
    <location>
        <begin position="173"/>
        <end position="301"/>
    </location>
</feature>
<proteinExistence type="predicted"/>
<dbReference type="CDD" id="cd07302">
    <property type="entry name" value="CHD"/>
    <property type="match status" value="1"/>
</dbReference>
<keyword evidence="1" id="KW-0812">Transmembrane</keyword>
<dbReference type="AlphaFoldDB" id="A0A9X3B6V1"/>
<dbReference type="Pfam" id="PF00211">
    <property type="entry name" value="Guanylate_cyc"/>
    <property type="match status" value="1"/>
</dbReference>
<dbReference type="InterPro" id="IPR001054">
    <property type="entry name" value="A/G_cyclase"/>
</dbReference>
<dbReference type="SUPFAM" id="SSF55073">
    <property type="entry name" value="Nucleotide cyclase"/>
    <property type="match status" value="1"/>
</dbReference>
<evidence type="ECO:0000259" key="2">
    <source>
        <dbReference type="PROSITE" id="PS50125"/>
    </source>
</evidence>
<evidence type="ECO:0000313" key="4">
    <source>
        <dbReference type="Proteomes" id="UP001155483"/>
    </source>
</evidence>
<keyword evidence="4" id="KW-1185">Reference proteome</keyword>
<feature type="transmembrane region" description="Helical" evidence="1">
    <location>
        <begin position="6"/>
        <end position="28"/>
    </location>
</feature>
<dbReference type="GO" id="GO:0035556">
    <property type="term" value="P:intracellular signal transduction"/>
    <property type="evidence" value="ECO:0007669"/>
    <property type="project" value="InterPro"/>
</dbReference>
<accession>A0A9X3B6V1</accession>
<dbReference type="Proteomes" id="UP001155483">
    <property type="component" value="Unassembled WGS sequence"/>
</dbReference>
<feature type="transmembrane region" description="Helical" evidence="1">
    <location>
        <begin position="49"/>
        <end position="70"/>
    </location>
</feature>
<dbReference type="GO" id="GO:0004016">
    <property type="term" value="F:adenylate cyclase activity"/>
    <property type="evidence" value="ECO:0007669"/>
    <property type="project" value="UniProtKB-ARBA"/>
</dbReference>
<keyword evidence="1" id="KW-1133">Transmembrane helix</keyword>
<dbReference type="PANTHER" id="PTHR43081">
    <property type="entry name" value="ADENYLATE CYCLASE, TERMINAL-DIFFERENTIATION SPECIFIC-RELATED"/>
    <property type="match status" value="1"/>
</dbReference>
<feature type="transmembrane region" description="Helical" evidence="1">
    <location>
        <begin position="125"/>
        <end position="145"/>
    </location>
</feature>
<evidence type="ECO:0000256" key="1">
    <source>
        <dbReference type="SAM" id="Phobius"/>
    </source>
</evidence>
<protein>
    <recommendedName>
        <fullName evidence="2">Guanylate cyclase domain-containing protein</fullName>
    </recommendedName>
</protein>
<sequence>MPRNFFYYRLRTLIVISLIWIVFGIVFYENLIRRAYDLGVQVSMPEFSFTFGIIGFVITGVLIFFLKKAFNHFPVWLASIFKLLITVFLFFIIAFLLLMGYFVFHYHRDFDHFIHSFFTKIVRTRTFNIFLIDMGLMTLLSIILLEVTDKYGPGLFWRMLSGEYHRPKIENRIFIFLDMNASTTIAEQLGHEKYFRLLRNFFSDITISVLANNGEIYQYVGDEMVLTWLNTPENKAHSLKFIRNSYFLLKRREKFYKRKYGIVPEFKVGVHAGEVTSGLIGIIKRDLIYCGDTTNTTARICGMCAELEEPYLLSKDFLNDFQPPSGYNIEEIGKMELKGKQEPIKLYALKLES</sequence>
<evidence type="ECO:0000313" key="3">
    <source>
        <dbReference type="EMBL" id="MCU7547761.1"/>
    </source>
</evidence>
<dbReference type="EMBL" id="JAOTIF010000001">
    <property type="protein sequence ID" value="MCU7547761.1"/>
    <property type="molecule type" value="Genomic_DNA"/>
</dbReference>
<feature type="transmembrane region" description="Helical" evidence="1">
    <location>
        <begin position="76"/>
        <end position="104"/>
    </location>
</feature>
<dbReference type="RefSeq" id="WP_279295206.1">
    <property type="nucleotide sequence ID" value="NZ_JAOTIF010000001.1"/>
</dbReference>
<dbReference type="PROSITE" id="PS50125">
    <property type="entry name" value="GUANYLATE_CYCLASE_2"/>
    <property type="match status" value="1"/>
</dbReference>
<dbReference type="GO" id="GO:0009190">
    <property type="term" value="P:cyclic nucleotide biosynthetic process"/>
    <property type="evidence" value="ECO:0007669"/>
    <property type="project" value="InterPro"/>
</dbReference>
<name>A0A9X3B6V1_9BACT</name>
<gene>
    <name evidence="3" type="ORF">OCK74_01485</name>
</gene>
<dbReference type="Gene3D" id="3.30.70.1230">
    <property type="entry name" value="Nucleotide cyclase"/>
    <property type="match status" value="1"/>
</dbReference>
<dbReference type="PANTHER" id="PTHR43081:SF1">
    <property type="entry name" value="ADENYLATE CYCLASE, TERMINAL-DIFFERENTIATION SPECIFIC"/>
    <property type="match status" value="1"/>
</dbReference>
<dbReference type="InterPro" id="IPR050697">
    <property type="entry name" value="Adenylyl/Guanylyl_Cyclase_3/4"/>
</dbReference>